<organism evidence="2 3">
    <name type="scientific">Dysosmobacter segnis</name>
    <dbReference type="NCBI Taxonomy" id="2763042"/>
    <lineage>
        <taxon>Bacteria</taxon>
        <taxon>Bacillati</taxon>
        <taxon>Bacillota</taxon>
        <taxon>Clostridia</taxon>
        <taxon>Eubacteriales</taxon>
        <taxon>Oscillospiraceae</taxon>
        <taxon>Dysosmobacter</taxon>
    </lineage>
</organism>
<sequence length="223" mass="23528">MQPKHSGYPTKQPGESYKAPNGQDVPSVITYVDETGGKTNYLSIRQISELLGIEVRWDGQKNRVNLGADPADYVVVGGKKDDGSIPANATKPVLGTVHGPFTEIDPAKAAGKSLTGVLQDNTKVQTTCGYSLEGTFYPEDGQYIVLTVTNNGSAAQTVTAGRALTLGGFEKFTSVDIGAGETLTRAFLIADGAEELESTLAFGVYAKGVSSLSDITVSLKQYK</sequence>
<gene>
    <name evidence="2" type="ORF">H8Z83_18620</name>
</gene>
<evidence type="ECO:0000256" key="1">
    <source>
        <dbReference type="SAM" id="MobiDB-lite"/>
    </source>
</evidence>
<accession>A0A923MK82</accession>
<evidence type="ECO:0000313" key="2">
    <source>
        <dbReference type="EMBL" id="MBC5772287.1"/>
    </source>
</evidence>
<comment type="caution">
    <text evidence="2">The sequence shown here is derived from an EMBL/GenBank/DDBJ whole genome shotgun (WGS) entry which is preliminary data.</text>
</comment>
<reference evidence="2" key="1">
    <citation type="submission" date="2020-08" db="EMBL/GenBank/DDBJ databases">
        <title>Genome public.</title>
        <authorList>
            <person name="Liu C."/>
            <person name="Sun Q."/>
        </authorList>
    </citation>
    <scope>NUCLEOTIDE SEQUENCE</scope>
    <source>
        <strain evidence="2">BX15</strain>
    </source>
</reference>
<evidence type="ECO:0008006" key="4">
    <source>
        <dbReference type="Google" id="ProtNLM"/>
    </source>
</evidence>
<keyword evidence="3" id="KW-1185">Reference proteome</keyword>
<feature type="region of interest" description="Disordered" evidence="1">
    <location>
        <begin position="1"/>
        <end position="24"/>
    </location>
</feature>
<proteinExistence type="predicted"/>
<name>A0A923MK82_9FIRM</name>
<dbReference type="Proteomes" id="UP000620327">
    <property type="component" value="Unassembled WGS sequence"/>
</dbReference>
<dbReference type="AlphaFoldDB" id="A0A923MK82"/>
<protein>
    <recommendedName>
        <fullName evidence="4">Copper amine oxidase-like N-terminal domain-containing protein</fullName>
    </recommendedName>
</protein>
<dbReference type="EMBL" id="JACOQI010000053">
    <property type="protein sequence ID" value="MBC5772287.1"/>
    <property type="molecule type" value="Genomic_DNA"/>
</dbReference>
<dbReference type="RefSeq" id="WP_187016402.1">
    <property type="nucleotide sequence ID" value="NZ_JACOQI010000053.1"/>
</dbReference>
<evidence type="ECO:0000313" key="3">
    <source>
        <dbReference type="Proteomes" id="UP000620327"/>
    </source>
</evidence>